<organism evidence="2 3">
    <name type="scientific">Oceanobacillus kapialis</name>
    <dbReference type="NCBI Taxonomy" id="481353"/>
    <lineage>
        <taxon>Bacteria</taxon>
        <taxon>Bacillati</taxon>
        <taxon>Bacillota</taxon>
        <taxon>Bacilli</taxon>
        <taxon>Bacillales</taxon>
        <taxon>Bacillaceae</taxon>
        <taxon>Oceanobacillus</taxon>
    </lineage>
</organism>
<reference evidence="3" key="1">
    <citation type="journal article" date="2019" name="Int. J. Syst. Evol. Microbiol.">
        <title>The Global Catalogue of Microorganisms (GCM) 10K type strain sequencing project: providing services to taxonomists for standard genome sequencing and annotation.</title>
        <authorList>
            <consortium name="The Broad Institute Genomics Platform"/>
            <consortium name="The Broad Institute Genome Sequencing Center for Infectious Disease"/>
            <person name="Wu L."/>
            <person name="Ma J."/>
        </authorList>
    </citation>
    <scope>NUCLEOTIDE SEQUENCE [LARGE SCALE GENOMIC DNA]</scope>
    <source>
        <strain evidence="3">TISTR 1858</strain>
    </source>
</reference>
<gene>
    <name evidence="2" type="ORF">ACFSUN_02075</name>
</gene>
<comment type="caution">
    <text evidence="2">The sequence shown here is derived from an EMBL/GenBank/DDBJ whole genome shotgun (WGS) entry which is preliminary data.</text>
</comment>
<dbReference type="Pfam" id="PF07905">
    <property type="entry name" value="PucR"/>
    <property type="match status" value="1"/>
</dbReference>
<protein>
    <submittedName>
        <fullName evidence="2">PucR family transcriptional regulator ligand-binding domain-containing protein</fullName>
    </submittedName>
</protein>
<evidence type="ECO:0000313" key="3">
    <source>
        <dbReference type="Proteomes" id="UP001597451"/>
    </source>
</evidence>
<feature type="domain" description="Purine catabolism PurC-like" evidence="1">
    <location>
        <begin position="19"/>
        <end position="124"/>
    </location>
</feature>
<evidence type="ECO:0000313" key="2">
    <source>
        <dbReference type="EMBL" id="MFD2627577.1"/>
    </source>
</evidence>
<evidence type="ECO:0000259" key="1">
    <source>
        <dbReference type="Pfam" id="PF07905"/>
    </source>
</evidence>
<proteinExistence type="predicted"/>
<dbReference type="RefSeq" id="WP_379560231.1">
    <property type="nucleotide sequence ID" value="NZ_JBHUMX010000004.1"/>
</dbReference>
<name>A0ABW5PW68_9BACI</name>
<dbReference type="EMBL" id="JBHUMX010000004">
    <property type="protein sequence ID" value="MFD2627577.1"/>
    <property type="molecule type" value="Genomic_DNA"/>
</dbReference>
<sequence length="343" mass="39791">MQKIITISTFLKQIKPLNVELISGENGINKKMEYINIQEFALKSNRIKKHGVLMTTFASLPDSQKIIEHLQWLLSKEIHAVGIHSVFIKKIPDEVISFSNANNLPIFLIPEEVSYQQIMQVYFELLVEDTNKKRLELEQINIKMLKSVALDKGAQYIVSIMGKYLKLPLIHLDKHLNIQSLWTEGLINRNEVQHIIEQLTSKQADFYRSEETFSYNAPSEKLNISSLRVLPLMDNMNFYGCLILVFKKDFSVLDDSVINHGKTALLLDSIKSNTMEKYFINNDIKTIEAILRTPSKRDADFNKPYLYSKDLKQIYLIEFYNPTNFIKLLNSFTKKLLNGIMLH</sequence>
<dbReference type="Proteomes" id="UP001597451">
    <property type="component" value="Unassembled WGS sequence"/>
</dbReference>
<accession>A0ABW5PW68</accession>
<dbReference type="InterPro" id="IPR012914">
    <property type="entry name" value="PucR_dom"/>
</dbReference>
<keyword evidence="3" id="KW-1185">Reference proteome</keyword>